<reference evidence="2 3" key="1">
    <citation type="submission" date="2014-11" db="EMBL/GenBank/DDBJ databases">
        <title>Genetic blueprint of the zoonotic pathogen Toxocara canis.</title>
        <authorList>
            <person name="Zhu X.-Q."/>
            <person name="Korhonen P.K."/>
            <person name="Cai H."/>
            <person name="Young N.D."/>
            <person name="Nejsum P."/>
            <person name="von Samson-Himmelstjerna G."/>
            <person name="Boag P.R."/>
            <person name="Tan P."/>
            <person name="Li Q."/>
            <person name="Min J."/>
            <person name="Yang Y."/>
            <person name="Wang X."/>
            <person name="Fang X."/>
            <person name="Hall R.S."/>
            <person name="Hofmann A."/>
            <person name="Sternberg P.W."/>
            <person name="Jex A.R."/>
            <person name="Gasser R.B."/>
        </authorList>
    </citation>
    <scope>NUCLEOTIDE SEQUENCE [LARGE SCALE GENOMIC DNA]</scope>
    <source>
        <strain evidence="2">PN_DK_2014</strain>
    </source>
</reference>
<evidence type="ECO:0000256" key="1">
    <source>
        <dbReference type="SAM" id="Phobius"/>
    </source>
</evidence>
<keyword evidence="1" id="KW-0812">Transmembrane</keyword>
<gene>
    <name evidence="2" type="ORF">Tcan_12417</name>
</gene>
<evidence type="ECO:0000313" key="3">
    <source>
        <dbReference type="Proteomes" id="UP000031036"/>
    </source>
</evidence>
<accession>A0A0B2VNP6</accession>
<feature type="transmembrane region" description="Helical" evidence="1">
    <location>
        <begin position="45"/>
        <end position="70"/>
    </location>
</feature>
<dbReference type="AlphaFoldDB" id="A0A0B2VNP6"/>
<feature type="transmembrane region" description="Helical" evidence="1">
    <location>
        <begin position="105"/>
        <end position="126"/>
    </location>
</feature>
<keyword evidence="1" id="KW-1133">Transmembrane helix</keyword>
<comment type="caution">
    <text evidence="2">The sequence shown here is derived from an EMBL/GenBank/DDBJ whole genome shotgun (WGS) entry which is preliminary data.</text>
</comment>
<organism evidence="2 3">
    <name type="scientific">Toxocara canis</name>
    <name type="common">Canine roundworm</name>
    <dbReference type="NCBI Taxonomy" id="6265"/>
    <lineage>
        <taxon>Eukaryota</taxon>
        <taxon>Metazoa</taxon>
        <taxon>Ecdysozoa</taxon>
        <taxon>Nematoda</taxon>
        <taxon>Chromadorea</taxon>
        <taxon>Rhabditida</taxon>
        <taxon>Spirurina</taxon>
        <taxon>Ascaridomorpha</taxon>
        <taxon>Ascaridoidea</taxon>
        <taxon>Toxocaridae</taxon>
        <taxon>Toxocara</taxon>
    </lineage>
</organism>
<keyword evidence="1" id="KW-0472">Membrane</keyword>
<protein>
    <submittedName>
        <fullName evidence="2">Uncharacterized protein</fullName>
    </submittedName>
</protein>
<evidence type="ECO:0000313" key="2">
    <source>
        <dbReference type="EMBL" id="KHN83178.1"/>
    </source>
</evidence>
<name>A0A0B2VNP6_TOXCA</name>
<proteinExistence type="predicted"/>
<dbReference type="Proteomes" id="UP000031036">
    <property type="component" value="Unassembled WGS sequence"/>
</dbReference>
<keyword evidence="3" id="KW-1185">Reference proteome</keyword>
<dbReference type="EMBL" id="JPKZ01001212">
    <property type="protein sequence ID" value="KHN83178.1"/>
    <property type="molecule type" value="Genomic_DNA"/>
</dbReference>
<sequence>MISRIYEVGTGVLNLAIIAISIVPYIVILTFFYREKNSLGGSYKIMFHLGIADCIQLIFFTPCWLCHFLGTTTFPFALNKKWFSGIQVQKICCCWNTWKLNLESIPYVAQFFGFIAFSLSIVIYIYPTLILLLQRDEYVFVSERFKMIRGDKH</sequence>
<feature type="transmembrane region" description="Helical" evidence="1">
    <location>
        <begin position="12"/>
        <end position="33"/>
    </location>
</feature>